<reference evidence="1" key="1">
    <citation type="submission" date="2020-07" db="EMBL/GenBank/DDBJ databases">
        <title>Multicomponent nature underlies the extraordinary mechanical properties of spider dragline silk.</title>
        <authorList>
            <person name="Kono N."/>
            <person name="Nakamura H."/>
            <person name="Mori M."/>
            <person name="Yoshida Y."/>
            <person name="Ohtoshi R."/>
            <person name="Malay A.D."/>
            <person name="Moran D.A.P."/>
            <person name="Tomita M."/>
            <person name="Numata K."/>
            <person name="Arakawa K."/>
        </authorList>
    </citation>
    <scope>NUCLEOTIDE SEQUENCE</scope>
</reference>
<sequence length="17" mass="2046">IWKLLWKTGNSSEKNIE</sequence>
<evidence type="ECO:0000313" key="1">
    <source>
        <dbReference type="EMBL" id="GFQ70510.1"/>
    </source>
</evidence>
<organism evidence="1 2">
    <name type="scientific">Trichonephila clavata</name>
    <name type="common">Joro spider</name>
    <name type="synonym">Nephila clavata</name>
    <dbReference type="NCBI Taxonomy" id="2740835"/>
    <lineage>
        <taxon>Eukaryota</taxon>
        <taxon>Metazoa</taxon>
        <taxon>Ecdysozoa</taxon>
        <taxon>Arthropoda</taxon>
        <taxon>Chelicerata</taxon>
        <taxon>Arachnida</taxon>
        <taxon>Araneae</taxon>
        <taxon>Araneomorphae</taxon>
        <taxon>Entelegynae</taxon>
        <taxon>Araneoidea</taxon>
        <taxon>Nephilidae</taxon>
        <taxon>Trichonephila</taxon>
    </lineage>
</organism>
<gene>
    <name evidence="1" type="ORF">TNCT_5961</name>
</gene>
<dbReference type="Proteomes" id="UP000887116">
    <property type="component" value="Unassembled WGS sequence"/>
</dbReference>
<evidence type="ECO:0000313" key="2">
    <source>
        <dbReference type="Proteomes" id="UP000887116"/>
    </source>
</evidence>
<feature type="non-terminal residue" evidence="1">
    <location>
        <position position="1"/>
    </location>
</feature>
<dbReference type="EMBL" id="BMAO01030813">
    <property type="protein sequence ID" value="GFQ70510.1"/>
    <property type="molecule type" value="Genomic_DNA"/>
</dbReference>
<comment type="caution">
    <text evidence="1">The sequence shown here is derived from an EMBL/GenBank/DDBJ whole genome shotgun (WGS) entry which is preliminary data.</text>
</comment>
<dbReference type="AlphaFoldDB" id="A0A8X6F3Z4"/>
<protein>
    <submittedName>
        <fullName evidence="1">Uncharacterized protein</fullName>
    </submittedName>
</protein>
<proteinExistence type="predicted"/>
<name>A0A8X6F3Z4_TRICU</name>
<keyword evidence="2" id="KW-1185">Reference proteome</keyword>
<accession>A0A8X6F3Z4</accession>